<evidence type="ECO:0000256" key="1">
    <source>
        <dbReference type="ARBA" id="ARBA00010928"/>
    </source>
</evidence>
<evidence type="ECO:0000313" key="5">
    <source>
        <dbReference type="EMBL" id="PZD72990.1"/>
    </source>
</evidence>
<keyword evidence="2 5" id="KW-0560">Oxidoreductase</keyword>
<dbReference type="AlphaFoldDB" id="A0A2W1JHF8"/>
<dbReference type="GO" id="GO:0000166">
    <property type="term" value="F:nucleotide binding"/>
    <property type="evidence" value="ECO:0007669"/>
    <property type="project" value="InterPro"/>
</dbReference>
<dbReference type="InterPro" id="IPR004104">
    <property type="entry name" value="Gfo/Idh/MocA-like_OxRdtase_C"/>
</dbReference>
<accession>A0A2W1JHF8</accession>
<gene>
    <name evidence="5" type="primary">xdh</name>
    <name evidence="5" type="ORF">C1752_02845</name>
</gene>
<comment type="caution">
    <text evidence="5">The sequence shown here is derived from an EMBL/GenBank/DDBJ whole genome shotgun (WGS) entry which is preliminary data.</text>
</comment>
<dbReference type="SUPFAM" id="SSF55347">
    <property type="entry name" value="Glyceraldehyde-3-phosphate dehydrogenase-like, C-terminal domain"/>
    <property type="match status" value="1"/>
</dbReference>
<keyword evidence="6" id="KW-1185">Reference proteome</keyword>
<proteinExistence type="inferred from homology"/>
<dbReference type="EC" id="1.1.1.179" evidence="5"/>
<dbReference type="Proteomes" id="UP000248857">
    <property type="component" value="Unassembled WGS sequence"/>
</dbReference>
<dbReference type="SUPFAM" id="SSF51735">
    <property type="entry name" value="NAD(P)-binding Rossmann-fold domains"/>
    <property type="match status" value="1"/>
</dbReference>
<protein>
    <submittedName>
        <fullName evidence="5">D-xylose dehydrogenase</fullName>
        <ecNumber evidence="5">1.1.1.179</ecNumber>
    </submittedName>
</protein>
<evidence type="ECO:0000259" key="3">
    <source>
        <dbReference type="Pfam" id="PF01408"/>
    </source>
</evidence>
<dbReference type="InterPro" id="IPR050463">
    <property type="entry name" value="Gfo/Idh/MocA_oxidrdct_glycsds"/>
</dbReference>
<organism evidence="5 6">
    <name type="scientific">Acaryochloris thomasi RCC1774</name>
    <dbReference type="NCBI Taxonomy" id="1764569"/>
    <lineage>
        <taxon>Bacteria</taxon>
        <taxon>Bacillati</taxon>
        <taxon>Cyanobacteriota</taxon>
        <taxon>Cyanophyceae</taxon>
        <taxon>Acaryochloridales</taxon>
        <taxon>Acaryochloridaceae</taxon>
        <taxon>Acaryochloris</taxon>
        <taxon>Acaryochloris thomasi</taxon>
    </lineage>
</organism>
<reference evidence="5 6" key="1">
    <citation type="journal article" date="2018" name="Sci. Rep.">
        <title>A novel species of the marine cyanobacterium Acaryochloris with a unique pigment content and lifestyle.</title>
        <authorList>
            <person name="Partensky F."/>
            <person name="Six C."/>
            <person name="Ratin M."/>
            <person name="Garczarek L."/>
            <person name="Vaulot D."/>
            <person name="Probert I."/>
            <person name="Calteau A."/>
            <person name="Gourvil P."/>
            <person name="Marie D."/>
            <person name="Grebert T."/>
            <person name="Bouchier C."/>
            <person name="Le Panse S."/>
            <person name="Gachenot M."/>
            <person name="Rodriguez F."/>
            <person name="Garrido J.L."/>
        </authorList>
    </citation>
    <scope>NUCLEOTIDE SEQUENCE [LARGE SCALE GENOMIC DNA]</scope>
    <source>
        <strain evidence="5 6">RCC1774</strain>
    </source>
</reference>
<dbReference type="Pfam" id="PF02894">
    <property type="entry name" value="GFO_IDH_MocA_C"/>
    <property type="match status" value="1"/>
</dbReference>
<dbReference type="InterPro" id="IPR000683">
    <property type="entry name" value="Gfo/Idh/MocA-like_OxRdtase_N"/>
</dbReference>
<feature type="domain" description="Gfo/Idh/MocA-like oxidoreductase N-terminal" evidence="3">
    <location>
        <begin position="8"/>
        <end position="125"/>
    </location>
</feature>
<dbReference type="RefSeq" id="WP_110986542.1">
    <property type="nucleotide sequence ID" value="NZ_CAWNWM010000007.1"/>
</dbReference>
<name>A0A2W1JHF8_9CYAN</name>
<evidence type="ECO:0000259" key="4">
    <source>
        <dbReference type="Pfam" id="PF02894"/>
    </source>
</evidence>
<dbReference type="PANTHER" id="PTHR43818:SF11">
    <property type="entry name" value="BCDNA.GH03377"/>
    <property type="match status" value="1"/>
</dbReference>
<dbReference type="OrthoDB" id="9815825at2"/>
<feature type="domain" description="Gfo/Idh/MocA-like oxidoreductase C-terminal" evidence="4">
    <location>
        <begin position="138"/>
        <end position="361"/>
    </location>
</feature>
<evidence type="ECO:0000313" key="6">
    <source>
        <dbReference type="Proteomes" id="UP000248857"/>
    </source>
</evidence>
<dbReference type="EMBL" id="PQWO01000007">
    <property type="protein sequence ID" value="PZD72990.1"/>
    <property type="molecule type" value="Genomic_DNA"/>
</dbReference>
<comment type="similarity">
    <text evidence="1">Belongs to the Gfo/Idh/MocA family.</text>
</comment>
<dbReference type="Pfam" id="PF01408">
    <property type="entry name" value="GFO_IDH_MocA"/>
    <property type="match status" value="1"/>
</dbReference>
<sequence>MTSDTSIGIAVVGTGFGQKVHIPAFQDAAATEVVAVYNRDRSKAQQVAAAHQIDNAADSLEEIVSLPGVQGVSLSTPPFLHYEMAQKILKAGKHLFLEKPTTLTASEAKSLHVLAQQHQVQATLNFEFRFVPAWMHLKHLLDQTYVGQTRLIKVDWLVGGRADPQRPWSWHASKELGGGSLGALGSHTFDYIAWLFGSVKRLSAQLITSIQQRPDPQTGRAKSVDADDTCVLMLELMSGTICQVNISATAYAGRGHWVEVYGDRGTLVLGMNTPNDYVHGFELQGSQSGAPLETIEIPDFLEFQQTYDDGRIAPTKRVIDHWAEMIQTGKETAPSLREGVYSQLLMDLAHQSHQQQCWVDVPVLETFLA</sequence>
<dbReference type="Gene3D" id="3.30.360.10">
    <property type="entry name" value="Dihydrodipicolinate Reductase, domain 2"/>
    <property type="match status" value="1"/>
</dbReference>
<evidence type="ECO:0000256" key="2">
    <source>
        <dbReference type="ARBA" id="ARBA00023002"/>
    </source>
</evidence>
<dbReference type="PANTHER" id="PTHR43818">
    <property type="entry name" value="BCDNA.GH03377"/>
    <property type="match status" value="1"/>
</dbReference>
<dbReference type="InterPro" id="IPR036291">
    <property type="entry name" value="NAD(P)-bd_dom_sf"/>
</dbReference>
<dbReference type="GO" id="GO:0047837">
    <property type="term" value="F:D-xylose 1-dehydrogenase (NADP+) activity"/>
    <property type="evidence" value="ECO:0007669"/>
    <property type="project" value="UniProtKB-EC"/>
</dbReference>
<dbReference type="Gene3D" id="3.40.50.720">
    <property type="entry name" value="NAD(P)-binding Rossmann-like Domain"/>
    <property type="match status" value="1"/>
</dbReference>